<sequence length="58" mass="6599">MLDFDHDVEVDRDVDVERRQLVHIAELAAFLRARTPVQAPEPGEGSHAGRADVRRHEL</sequence>
<dbReference type="AlphaFoldDB" id="S4XLU6"/>
<feature type="region of interest" description="Disordered" evidence="1">
    <location>
        <begin position="36"/>
        <end position="58"/>
    </location>
</feature>
<evidence type="ECO:0000313" key="3">
    <source>
        <dbReference type="Proteomes" id="UP000014803"/>
    </source>
</evidence>
<dbReference type="HOGENOM" id="CLU_2976895_0_0_7"/>
<dbReference type="EMBL" id="CP003969">
    <property type="protein sequence ID" value="AGP33436.1"/>
    <property type="molecule type" value="Genomic_DNA"/>
</dbReference>
<evidence type="ECO:0000313" key="2">
    <source>
        <dbReference type="EMBL" id="AGP33436.1"/>
    </source>
</evidence>
<feature type="compositionally biased region" description="Basic and acidic residues" evidence="1">
    <location>
        <begin position="47"/>
        <end position="58"/>
    </location>
</feature>
<evidence type="ECO:0000256" key="1">
    <source>
        <dbReference type="SAM" id="MobiDB-lite"/>
    </source>
</evidence>
<dbReference type="Proteomes" id="UP000014803">
    <property type="component" value="Chromosome"/>
</dbReference>
<gene>
    <name evidence="2" type="ORF">SCE1572_02260</name>
</gene>
<reference evidence="2 3" key="1">
    <citation type="journal article" date="2013" name="Sci. Rep.">
        <title>Extraordinary expansion of a Sorangium cellulosum genome from an alkaline milieu.</title>
        <authorList>
            <person name="Han K."/>
            <person name="Li Z.F."/>
            <person name="Peng R."/>
            <person name="Zhu L.P."/>
            <person name="Zhou T."/>
            <person name="Wang L.G."/>
            <person name="Li S.G."/>
            <person name="Zhang X.B."/>
            <person name="Hu W."/>
            <person name="Wu Z.H."/>
            <person name="Qin N."/>
            <person name="Li Y.Z."/>
        </authorList>
    </citation>
    <scope>NUCLEOTIDE SEQUENCE [LARGE SCALE GENOMIC DNA]</scope>
    <source>
        <strain evidence="2 3">So0157-2</strain>
    </source>
</reference>
<name>S4XLU6_SORCE</name>
<proteinExistence type="predicted"/>
<protein>
    <submittedName>
        <fullName evidence="2">Uncharacterized protein</fullName>
    </submittedName>
</protein>
<accession>S4XLU6</accession>
<dbReference type="KEGG" id="scu:SCE1572_02260"/>
<organism evidence="2 3">
    <name type="scientific">Sorangium cellulosum So0157-2</name>
    <dbReference type="NCBI Taxonomy" id="1254432"/>
    <lineage>
        <taxon>Bacteria</taxon>
        <taxon>Pseudomonadati</taxon>
        <taxon>Myxococcota</taxon>
        <taxon>Polyangia</taxon>
        <taxon>Polyangiales</taxon>
        <taxon>Polyangiaceae</taxon>
        <taxon>Sorangium</taxon>
    </lineage>
</organism>
<dbReference type="RefSeq" id="WP_020465161.1">
    <property type="nucleotide sequence ID" value="NC_021658.1"/>
</dbReference>